<dbReference type="PROSITE" id="PS51257">
    <property type="entry name" value="PROKAR_LIPOPROTEIN"/>
    <property type="match status" value="1"/>
</dbReference>
<dbReference type="GO" id="GO:0060003">
    <property type="term" value="P:copper ion export"/>
    <property type="evidence" value="ECO:0007669"/>
    <property type="project" value="TreeGrafter"/>
</dbReference>
<organism evidence="6 7">
    <name type="scientific">Sphingomonas psychrotolerans</name>
    <dbReference type="NCBI Taxonomy" id="1327635"/>
    <lineage>
        <taxon>Bacteria</taxon>
        <taxon>Pseudomonadati</taxon>
        <taxon>Pseudomonadota</taxon>
        <taxon>Alphaproteobacteria</taxon>
        <taxon>Sphingomonadales</taxon>
        <taxon>Sphingomonadaceae</taxon>
        <taxon>Sphingomonas</taxon>
    </lineage>
</organism>
<dbReference type="InterPro" id="IPR051909">
    <property type="entry name" value="MFP_Cation_Efflux"/>
</dbReference>
<evidence type="ECO:0000259" key="3">
    <source>
        <dbReference type="Pfam" id="PF25954"/>
    </source>
</evidence>
<dbReference type="Gene3D" id="2.40.30.170">
    <property type="match status" value="1"/>
</dbReference>
<dbReference type="NCBIfam" id="TIGR01730">
    <property type="entry name" value="RND_mfp"/>
    <property type="match status" value="1"/>
</dbReference>
<keyword evidence="2" id="KW-0813">Transport</keyword>
<dbReference type="OrthoDB" id="9774837at2"/>
<gene>
    <name evidence="6" type="ORF">CVN68_08220</name>
</gene>
<feature type="domain" description="CzcB-like C-terminal circularly permuted SH3-like" evidence="5">
    <location>
        <begin position="306"/>
        <end position="366"/>
    </location>
</feature>
<dbReference type="InterPro" id="IPR058792">
    <property type="entry name" value="Beta-barrel_RND_2"/>
</dbReference>
<dbReference type="Gene3D" id="2.40.50.100">
    <property type="match status" value="1"/>
</dbReference>
<dbReference type="GO" id="GO:0030288">
    <property type="term" value="C:outer membrane-bounded periplasmic space"/>
    <property type="evidence" value="ECO:0007669"/>
    <property type="project" value="TreeGrafter"/>
</dbReference>
<sequence>MKITFAGLPLVLTLAACGNGSEPVQNHAEAEVGHGEEGVISLTPRQIATAGIEVVSPTIGGNGGAIERPALLESDPQATRIVAATVPGRIVELRHNLGDSVRRGETLAVLESREAAGLQAEVQRAAAGAELARTTLARDEALYTKGFRPLREVQISRAAAKQADVALRLAREQVAASGARGGSYNRIVIAAPISGQVIARSAMLGQTFAADAAETELFRVARLDRLSVTLSLSPADAGRVRPGMTVQVTAPGRSQAARIGFVSPALDTATRQVPAIAMLDNRAGQWRAGEPVTAAIQLPGTGDGAIRVPSTAVQTVEGRTVVFVRTDTGFRAVPVTLGRQDGAMVVVTAGLTGRERIAAANSFTLKSALGAAEAGHED</sequence>
<dbReference type="PANTHER" id="PTHR30097">
    <property type="entry name" value="CATION EFFLUX SYSTEM PROTEIN CUSB"/>
    <property type="match status" value="1"/>
</dbReference>
<dbReference type="GO" id="GO:0022857">
    <property type="term" value="F:transmembrane transporter activity"/>
    <property type="evidence" value="ECO:0007669"/>
    <property type="project" value="InterPro"/>
</dbReference>
<dbReference type="KEGG" id="sphc:CVN68_08220"/>
<keyword evidence="7" id="KW-1185">Reference proteome</keyword>
<dbReference type="Pfam" id="PF25975">
    <property type="entry name" value="CzcB_C"/>
    <property type="match status" value="1"/>
</dbReference>
<evidence type="ECO:0000313" key="7">
    <source>
        <dbReference type="Proteomes" id="UP000229081"/>
    </source>
</evidence>
<protein>
    <submittedName>
        <fullName evidence="6">Efflux RND transporter periplasmic adaptor subunit</fullName>
    </submittedName>
</protein>
<dbReference type="SUPFAM" id="SSF111369">
    <property type="entry name" value="HlyD-like secretion proteins"/>
    <property type="match status" value="1"/>
</dbReference>
<evidence type="ECO:0000256" key="1">
    <source>
        <dbReference type="ARBA" id="ARBA00009477"/>
    </source>
</evidence>
<dbReference type="GO" id="GO:0046914">
    <property type="term" value="F:transition metal ion binding"/>
    <property type="evidence" value="ECO:0007669"/>
    <property type="project" value="TreeGrafter"/>
</dbReference>
<dbReference type="PANTHER" id="PTHR30097:SF4">
    <property type="entry name" value="SLR6042 PROTEIN"/>
    <property type="match status" value="1"/>
</dbReference>
<reference evidence="6 7" key="1">
    <citation type="submission" date="2017-11" db="EMBL/GenBank/DDBJ databases">
        <title>Complete genome sequence of Sphingomonas sp. Strain Cra20, a psychrotolerant potential plant growth promoting rhizobacteria.</title>
        <authorList>
            <person name="Luo Y."/>
        </authorList>
    </citation>
    <scope>NUCLEOTIDE SEQUENCE [LARGE SCALE GENOMIC DNA]</scope>
    <source>
        <strain evidence="6 7">Cra20</strain>
    </source>
</reference>
<feature type="domain" description="CusB-like beta-barrel" evidence="3">
    <location>
        <begin position="233"/>
        <end position="296"/>
    </location>
</feature>
<dbReference type="RefSeq" id="WP_100281767.1">
    <property type="nucleotide sequence ID" value="NZ_CP024923.1"/>
</dbReference>
<evidence type="ECO:0000259" key="4">
    <source>
        <dbReference type="Pfam" id="PF25973"/>
    </source>
</evidence>
<dbReference type="EMBL" id="CP024923">
    <property type="protein sequence ID" value="ATY31958.1"/>
    <property type="molecule type" value="Genomic_DNA"/>
</dbReference>
<dbReference type="Pfam" id="PF25954">
    <property type="entry name" value="Beta-barrel_RND_2"/>
    <property type="match status" value="1"/>
</dbReference>
<name>A0A2K8MDJ4_9SPHN</name>
<dbReference type="Gene3D" id="2.40.420.20">
    <property type="match status" value="1"/>
</dbReference>
<dbReference type="InterPro" id="IPR058649">
    <property type="entry name" value="CzcB_C"/>
</dbReference>
<dbReference type="AlphaFoldDB" id="A0A2K8MDJ4"/>
<evidence type="ECO:0000259" key="5">
    <source>
        <dbReference type="Pfam" id="PF25975"/>
    </source>
</evidence>
<dbReference type="GO" id="GO:0015679">
    <property type="term" value="P:plasma membrane copper ion transport"/>
    <property type="evidence" value="ECO:0007669"/>
    <property type="project" value="TreeGrafter"/>
</dbReference>
<comment type="similarity">
    <text evidence="1">Belongs to the membrane fusion protein (MFP) (TC 8.A.1) family.</text>
</comment>
<dbReference type="Pfam" id="PF25973">
    <property type="entry name" value="BSH_CzcB"/>
    <property type="match status" value="1"/>
</dbReference>
<evidence type="ECO:0000313" key="6">
    <source>
        <dbReference type="EMBL" id="ATY31958.1"/>
    </source>
</evidence>
<dbReference type="FunFam" id="2.40.420.20:FF:000006">
    <property type="entry name" value="RND family efflux transporter MFP subunit"/>
    <property type="match status" value="1"/>
</dbReference>
<evidence type="ECO:0000256" key="2">
    <source>
        <dbReference type="ARBA" id="ARBA00022448"/>
    </source>
</evidence>
<proteinExistence type="inferred from homology"/>
<dbReference type="Proteomes" id="UP000229081">
    <property type="component" value="Chromosome"/>
</dbReference>
<feature type="domain" description="CzcB-like barrel-sandwich hybrid" evidence="4">
    <location>
        <begin position="80"/>
        <end position="221"/>
    </location>
</feature>
<dbReference type="InterPro" id="IPR006143">
    <property type="entry name" value="RND_pump_MFP"/>
</dbReference>
<dbReference type="GO" id="GO:0016020">
    <property type="term" value="C:membrane"/>
    <property type="evidence" value="ECO:0007669"/>
    <property type="project" value="InterPro"/>
</dbReference>
<dbReference type="InterPro" id="IPR058647">
    <property type="entry name" value="BSH_CzcB-like"/>
</dbReference>
<accession>A0A2K8MDJ4</accession>